<dbReference type="PANTHER" id="PTHR37184">
    <property type="entry name" value="CLAVATA3/ESR (CLE)-RELATED PROTEIN 27"/>
    <property type="match status" value="1"/>
</dbReference>
<proteinExistence type="predicted"/>
<dbReference type="EMBL" id="OZ075129">
    <property type="protein sequence ID" value="CAL4963464.1"/>
    <property type="molecule type" value="Genomic_DNA"/>
</dbReference>
<feature type="region of interest" description="Disordered" evidence="1">
    <location>
        <begin position="38"/>
        <end position="105"/>
    </location>
</feature>
<name>A0ABC8ZP78_9POAL</name>
<reference evidence="4" key="1">
    <citation type="submission" date="2024-06" db="EMBL/GenBank/DDBJ databases">
        <authorList>
            <person name="Ryan C."/>
        </authorList>
    </citation>
    <scope>NUCLEOTIDE SEQUENCE [LARGE SCALE GENOMIC DNA]</scope>
</reference>
<keyword evidence="2" id="KW-0732">Signal</keyword>
<feature type="signal peptide" evidence="2">
    <location>
        <begin position="1"/>
        <end position="31"/>
    </location>
</feature>
<dbReference type="Proteomes" id="UP001497457">
    <property type="component" value="Chromosome 19rd"/>
</dbReference>
<evidence type="ECO:0000313" key="4">
    <source>
        <dbReference type="Proteomes" id="UP001497457"/>
    </source>
</evidence>
<organism evidence="3 4">
    <name type="scientific">Urochloa decumbens</name>
    <dbReference type="NCBI Taxonomy" id="240449"/>
    <lineage>
        <taxon>Eukaryota</taxon>
        <taxon>Viridiplantae</taxon>
        <taxon>Streptophyta</taxon>
        <taxon>Embryophyta</taxon>
        <taxon>Tracheophyta</taxon>
        <taxon>Spermatophyta</taxon>
        <taxon>Magnoliopsida</taxon>
        <taxon>Liliopsida</taxon>
        <taxon>Poales</taxon>
        <taxon>Poaceae</taxon>
        <taxon>PACMAD clade</taxon>
        <taxon>Panicoideae</taxon>
        <taxon>Panicodae</taxon>
        <taxon>Paniceae</taxon>
        <taxon>Melinidinae</taxon>
        <taxon>Urochloa</taxon>
    </lineage>
</organism>
<feature type="compositionally biased region" description="Basic residues" evidence="1">
    <location>
        <begin position="49"/>
        <end position="59"/>
    </location>
</feature>
<keyword evidence="4" id="KW-1185">Reference proteome</keyword>
<feature type="chain" id="PRO_5044788868" evidence="2">
    <location>
        <begin position="32"/>
        <end position="105"/>
    </location>
</feature>
<protein>
    <submittedName>
        <fullName evidence="3">Uncharacterized protein</fullName>
    </submittedName>
</protein>
<gene>
    <name evidence="3" type="ORF">URODEC1_LOCUS46178</name>
</gene>
<evidence type="ECO:0000313" key="3">
    <source>
        <dbReference type="EMBL" id="CAL4963464.1"/>
    </source>
</evidence>
<dbReference type="PANTHER" id="PTHR37184:SF7">
    <property type="entry name" value="OS01G0509400 PROTEIN"/>
    <property type="match status" value="1"/>
</dbReference>
<sequence length="105" mass="11030">MKPARRGGGAVGASARALLLLLLLLIGSRDAEGIRAVPRRSAVTAGGKARNRSHSHGHGARTAVLPRKAMPLPGTRPVPVRLAPAGSEEESKRRIPSCPDPLHNR</sequence>
<evidence type="ECO:0000256" key="1">
    <source>
        <dbReference type="SAM" id="MobiDB-lite"/>
    </source>
</evidence>
<evidence type="ECO:0000256" key="2">
    <source>
        <dbReference type="SAM" id="SignalP"/>
    </source>
</evidence>
<reference evidence="3 4" key="2">
    <citation type="submission" date="2024-10" db="EMBL/GenBank/DDBJ databases">
        <authorList>
            <person name="Ryan C."/>
        </authorList>
    </citation>
    <scope>NUCLEOTIDE SEQUENCE [LARGE SCALE GENOMIC DNA]</scope>
</reference>
<dbReference type="InterPro" id="IPR040274">
    <property type="entry name" value="CLE27/CLE43"/>
</dbReference>
<dbReference type="AlphaFoldDB" id="A0ABC8ZP78"/>
<accession>A0ABC8ZP78</accession>